<dbReference type="AlphaFoldDB" id="A0A159Z0F4"/>
<protein>
    <submittedName>
        <fullName evidence="1">Uncharacterized protein</fullName>
    </submittedName>
</protein>
<accession>A0A159Z0F4</accession>
<evidence type="ECO:0000313" key="2">
    <source>
        <dbReference type="Proteomes" id="UP000076128"/>
    </source>
</evidence>
<dbReference type="KEGG" id="daa:AKL17_0068"/>
<reference evidence="1 2" key="1">
    <citation type="submission" date="2015-09" db="EMBL/GenBank/DDBJ databases">
        <title>Complete genome sequence of Defluviimonas alba cai42t isolated from an oilfield in Xinjiang.</title>
        <authorList>
            <person name="Geng S."/>
            <person name="Pan X."/>
            <person name="Wu X."/>
        </authorList>
    </citation>
    <scope>NUCLEOTIDE SEQUENCE [LARGE SCALE GENOMIC DNA]</scope>
    <source>
        <strain evidence="2">cai42</strain>
    </source>
</reference>
<proteinExistence type="predicted"/>
<evidence type="ECO:0000313" key="1">
    <source>
        <dbReference type="EMBL" id="AMY67330.1"/>
    </source>
</evidence>
<dbReference type="STRING" id="1335048.AKL17_0068"/>
<organism evidence="1 2">
    <name type="scientific">Frigidibacter mobilis</name>
    <dbReference type="NCBI Taxonomy" id="1335048"/>
    <lineage>
        <taxon>Bacteria</taxon>
        <taxon>Pseudomonadati</taxon>
        <taxon>Pseudomonadota</taxon>
        <taxon>Alphaproteobacteria</taxon>
        <taxon>Rhodobacterales</taxon>
        <taxon>Paracoccaceae</taxon>
        <taxon>Frigidibacter</taxon>
    </lineage>
</organism>
<dbReference type="Proteomes" id="UP000076128">
    <property type="component" value="Chromosome"/>
</dbReference>
<sequence length="41" mass="4371">MAPDFAAHEAGFAAALHRLGAEPAALYHLDTTRPENPARGR</sequence>
<gene>
    <name evidence="1" type="ORF">AKL17_0068</name>
</gene>
<dbReference type="EMBL" id="CP012661">
    <property type="protein sequence ID" value="AMY67330.1"/>
    <property type="molecule type" value="Genomic_DNA"/>
</dbReference>
<name>A0A159Z0F4_9RHOB</name>
<keyword evidence="2" id="KW-1185">Reference proteome</keyword>
<dbReference type="RefSeq" id="WP_335339722.1">
    <property type="nucleotide sequence ID" value="NZ_CP012661.1"/>
</dbReference>